<dbReference type="EMBL" id="MT418680">
    <property type="protein sequence ID" value="QKF93529.1"/>
    <property type="molecule type" value="Genomic_DNA"/>
</dbReference>
<reference evidence="1 2" key="1">
    <citation type="submission" date="2020-04" db="EMBL/GenBank/DDBJ databases">
        <title>Advantages and limits of metagenomic assembly and binning of a giant virus.</title>
        <authorList>
            <person name="Schulz F."/>
            <person name="Andreani J."/>
            <person name="Francis R."/>
            <person name="Boudjemaa H."/>
            <person name="Bou Khalil J.Y."/>
            <person name="Lee J."/>
            <person name="La Scola B."/>
            <person name="Woyke T."/>
        </authorList>
    </citation>
    <scope>NUCLEOTIDE SEQUENCE [LARGE SCALE GENOMIC DNA]</scope>
    <source>
        <strain evidence="1 2">FV1/VV64</strain>
    </source>
</reference>
<protein>
    <submittedName>
        <fullName evidence="1">Protein kinase</fullName>
    </submittedName>
</protein>
<evidence type="ECO:0000313" key="1">
    <source>
        <dbReference type="EMBL" id="QKF93529.1"/>
    </source>
</evidence>
<gene>
    <name evidence="1" type="ORF">Fadolivirus_1_71</name>
</gene>
<keyword evidence="2" id="KW-1185">Reference proteome</keyword>
<dbReference type="InterPro" id="IPR011009">
    <property type="entry name" value="Kinase-like_dom_sf"/>
</dbReference>
<dbReference type="GO" id="GO:0016301">
    <property type="term" value="F:kinase activity"/>
    <property type="evidence" value="ECO:0007669"/>
    <property type="project" value="UniProtKB-KW"/>
</dbReference>
<sequence length="271" mass="32413">MKTVYTNNNINQLECQNILNINSKNITSNRKNMVVVPYSKTKTCFVKTIDRSRESNPKKELDPTLKVINYLKHNTHYNPLFVKINVIKQIDNNDYYLMEYIKFGDLNTLLPILNRRWKYSLLIQSLMSIYILNHKIKLFHNDLYYMDVIRNIMVDQINETNTIKLEILDHDIAIDISKFCIKMIDFGRCSSKQEFRTTEYHKKYFPDMKHVSELFLFTFIYLKSLGDQSIIDFNEIQNNMAMTTNTLKEFDDNFLLFMCNKFMHKTNKNLK</sequence>
<dbReference type="SUPFAM" id="SSF56112">
    <property type="entry name" value="Protein kinase-like (PK-like)"/>
    <property type="match status" value="1"/>
</dbReference>
<evidence type="ECO:0000313" key="2">
    <source>
        <dbReference type="Proteomes" id="UP001162001"/>
    </source>
</evidence>
<keyword evidence="1" id="KW-0808">Transferase</keyword>
<organism evidence="1 2">
    <name type="scientific">Fadolivirus FV1/VV64</name>
    <dbReference type="NCBI Taxonomy" id="3070911"/>
    <lineage>
        <taxon>Viruses</taxon>
        <taxon>Varidnaviria</taxon>
        <taxon>Bamfordvirae</taxon>
        <taxon>Nucleocytoviricota</taxon>
        <taxon>Megaviricetes</taxon>
        <taxon>Imitervirales</taxon>
        <taxon>Mimiviridae</taxon>
        <taxon>Klosneuvirinae</taxon>
        <taxon>Fadolivirus</taxon>
        <taxon>Fadolivirus algeromassiliense</taxon>
    </lineage>
</organism>
<dbReference type="Proteomes" id="UP001162001">
    <property type="component" value="Segment"/>
</dbReference>
<name>A0A7D3UUJ3_9VIRU</name>
<accession>A0A7D3UUJ3</accession>
<proteinExistence type="predicted"/>
<keyword evidence="1" id="KW-0418">Kinase</keyword>